<gene>
    <name evidence="1" type="ORF">NCTC13193_04990</name>
</gene>
<dbReference type="RefSeq" id="WP_141132970.1">
    <property type="nucleotide sequence ID" value="NZ_CAMKJC010000003.1"/>
</dbReference>
<evidence type="ECO:0000313" key="1">
    <source>
        <dbReference type="EMBL" id="VEI75509.1"/>
    </source>
</evidence>
<name>A0A3S5F394_SERFO</name>
<protein>
    <submittedName>
        <fullName evidence="1">Uncharacterized protein</fullName>
    </submittedName>
</protein>
<proteinExistence type="predicted"/>
<dbReference type="EMBL" id="LR134492">
    <property type="protein sequence ID" value="VEI75509.1"/>
    <property type="molecule type" value="Genomic_DNA"/>
</dbReference>
<sequence>MKKRTYLVIMATALAIALISSAMRLYNYETIPTSFNCRAQMYVWDDAELLPCTRKSASNFFFAMKDDGTGYIIISGTSVCEDENQLVAQSETINFTYTEEGDFYSLTLGPRDVSDSRIAKVLTEDVIKIKISKTNSNDYIITTPIKPILMCTTENN</sequence>
<reference evidence="1 2" key="1">
    <citation type="submission" date="2018-12" db="EMBL/GenBank/DDBJ databases">
        <authorList>
            <consortium name="Pathogen Informatics"/>
        </authorList>
    </citation>
    <scope>NUCLEOTIDE SEQUENCE [LARGE SCALE GENOMIC DNA]</scope>
    <source>
        <strain evidence="1 2">NCTC13193</strain>
    </source>
</reference>
<evidence type="ECO:0000313" key="2">
    <source>
        <dbReference type="Proteomes" id="UP000270487"/>
    </source>
</evidence>
<organism evidence="1 2">
    <name type="scientific">Serratia fonticola</name>
    <dbReference type="NCBI Taxonomy" id="47917"/>
    <lineage>
        <taxon>Bacteria</taxon>
        <taxon>Pseudomonadati</taxon>
        <taxon>Pseudomonadota</taxon>
        <taxon>Gammaproteobacteria</taxon>
        <taxon>Enterobacterales</taxon>
        <taxon>Yersiniaceae</taxon>
        <taxon>Serratia</taxon>
    </lineage>
</organism>
<dbReference type="AlphaFoldDB" id="A0A3S5F394"/>
<accession>A0A3S5F394</accession>
<dbReference type="Proteomes" id="UP000270487">
    <property type="component" value="Chromosome"/>
</dbReference>